<gene>
    <name evidence="1" type="ORF">KPL71_022661</name>
</gene>
<dbReference type="EMBL" id="CM039177">
    <property type="protein sequence ID" value="KAH9695176.1"/>
    <property type="molecule type" value="Genomic_DNA"/>
</dbReference>
<accession>A0ACB8IE57</accession>
<evidence type="ECO:0000313" key="2">
    <source>
        <dbReference type="Proteomes" id="UP000829398"/>
    </source>
</evidence>
<name>A0ACB8IE57_CITSI</name>
<keyword evidence="2" id="KW-1185">Reference proteome</keyword>
<protein>
    <submittedName>
        <fullName evidence="1">F-box protein</fullName>
    </submittedName>
</protein>
<comment type="caution">
    <text evidence="1">The sequence shown here is derived from an EMBL/GenBank/DDBJ whole genome shotgun (WGS) entry which is preliminary data.</text>
</comment>
<evidence type="ECO:0000313" key="1">
    <source>
        <dbReference type="EMBL" id="KAH9695176.1"/>
    </source>
</evidence>
<sequence length="393" mass="44835">MKVRERPSIPDEIVDEIIIKLPAKSLMRFRCVSKIWLHKIDSLAFAIKRSAAASASASADEDNQILQLTFASKPPFPFHLLTLEDGNIIKRSAHPILELPNNIQESNFISHSAYGLFCFHTRGGVGKAYLCNPLRKEVLELPQATAGGSWLDFYGMGFDGTTSTYKIVRVFGKRSEIYTLGTSSWREISSVPPEDLDNMSNGVSAYGDMHWADDDHFSFGQRKGVDNCVIISFDFKKEEFKRTPTPDFGSLSYEHERFVMINLKGCLAIVILTPEDIEIWMMKDYDRKEWVKEYKITHNCELIIKEFCLYVGAWGPGVVLDAYCSQKLPVVVFDLKTREVLNLQVPLRVDYNRRNYSYAANILSLRHFGSIIGAEEDRRCQFLKTADLVYLRP</sequence>
<reference evidence="2" key="1">
    <citation type="journal article" date="2023" name="Hortic. Res.">
        <title>A chromosome-level phased genome enabling allele-level studies in sweet orange: a case study on citrus Huanglongbing tolerance.</title>
        <authorList>
            <person name="Wu B."/>
            <person name="Yu Q."/>
            <person name="Deng Z."/>
            <person name="Duan Y."/>
            <person name="Luo F."/>
            <person name="Gmitter F. Jr."/>
        </authorList>
    </citation>
    <scope>NUCLEOTIDE SEQUENCE [LARGE SCALE GENOMIC DNA]</scope>
    <source>
        <strain evidence="2">cv. Valencia</strain>
    </source>
</reference>
<dbReference type="Proteomes" id="UP000829398">
    <property type="component" value="Chromosome 8"/>
</dbReference>
<organism evidence="1 2">
    <name type="scientific">Citrus sinensis</name>
    <name type="common">Sweet orange</name>
    <name type="synonym">Citrus aurantium var. sinensis</name>
    <dbReference type="NCBI Taxonomy" id="2711"/>
    <lineage>
        <taxon>Eukaryota</taxon>
        <taxon>Viridiplantae</taxon>
        <taxon>Streptophyta</taxon>
        <taxon>Embryophyta</taxon>
        <taxon>Tracheophyta</taxon>
        <taxon>Spermatophyta</taxon>
        <taxon>Magnoliopsida</taxon>
        <taxon>eudicotyledons</taxon>
        <taxon>Gunneridae</taxon>
        <taxon>Pentapetalae</taxon>
        <taxon>rosids</taxon>
        <taxon>malvids</taxon>
        <taxon>Sapindales</taxon>
        <taxon>Rutaceae</taxon>
        <taxon>Aurantioideae</taxon>
        <taxon>Citrus</taxon>
    </lineage>
</organism>
<proteinExistence type="predicted"/>